<feature type="chain" id="PRO_5001991232" evidence="4">
    <location>
        <begin position="22"/>
        <end position="333"/>
    </location>
</feature>
<feature type="compositionally biased region" description="Basic and acidic residues" evidence="3">
    <location>
        <begin position="56"/>
        <end position="72"/>
    </location>
</feature>
<organism evidence="5 6">
    <name type="scientific">Entamoeba invadens IP1</name>
    <dbReference type="NCBI Taxonomy" id="370355"/>
    <lineage>
        <taxon>Eukaryota</taxon>
        <taxon>Amoebozoa</taxon>
        <taxon>Evosea</taxon>
        <taxon>Archamoebae</taxon>
        <taxon>Mastigamoebida</taxon>
        <taxon>Entamoebidae</taxon>
        <taxon>Entamoeba</taxon>
    </lineage>
</organism>
<dbReference type="PROSITE" id="PS00531">
    <property type="entry name" value="RNASE_T2_2"/>
    <property type="match status" value="1"/>
</dbReference>
<dbReference type="GO" id="GO:0033897">
    <property type="term" value="F:ribonuclease T2 activity"/>
    <property type="evidence" value="ECO:0007669"/>
    <property type="project" value="InterPro"/>
</dbReference>
<dbReference type="GeneID" id="14891506"/>
<dbReference type="GO" id="GO:0005576">
    <property type="term" value="C:extracellular region"/>
    <property type="evidence" value="ECO:0007669"/>
    <property type="project" value="TreeGrafter"/>
</dbReference>
<evidence type="ECO:0000256" key="3">
    <source>
        <dbReference type="SAM" id="MobiDB-lite"/>
    </source>
</evidence>
<gene>
    <name evidence="5" type="ORF">EIN_276130</name>
</gene>
<keyword evidence="4" id="KW-0732">Signal</keyword>
<dbReference type="InterPro" id="IPR036430">
    <property type="entry name" value="RNase_T2-like_sf"/>
</dbReference>
<feature type="region of interest" description="Disordered" evidence="3">
    <location>
        <begin position="21"/>
        <end position="86"/>
    </location>
</feature>
<dbReference type="VEuPathDB" id="AmoebaDB:EIN_276130"/>
<dbReference type="Gene3D" id="3.90.730.10">
    <property type="entry name" value="Ribonuclease T2-like"/>
    <property type="match status" value="1"/>
</dbReference>
<dbReference type="PANTHER" id="PTHR11240:SF22">
    <property type="entry name" value="RIBONUCLEASE T2"/>
    <property type="match status" value="1"/>
</dbReference>
<evidence type="ECO:0000256" key="2">
    <source>
        <dbReference type="RuleBase" id="RU004328"/>
    </source>
</evidence>
<accession>A0A0A1UBE7</accession>
<dbReference type="EMBL" id="KB206364">
    <property type="protein sequence ID" value="ELP92524.1"/>
    <property type="molecule type" value="Genomic_DNA"/>
</dbReference>
<dbReference type="SUPFAM" id="SSF55895">
    <property type="entry name" value="Ribonuclease Rh-like"/>
    <property type="match status" value="1"/>
</dbReference>
<sequence length="333" mass="38989">MICFLFFILLFNISFTQPVESEDSKDPSGASGYTPKQSEFPSLQPLTQSLPISSQPKDEEKEMSVRPKDPQQKHKHQRFPSRQPFPSVLNLPNFKMCRGYKIHKNRFHTIMFVKFWPGEKCSGITCSLPLSTLRVKEEFFLHGFWPEFTANQNMVCCRNKFLPVDVERKLIANQELFQEIRQNWMSIESCLLALYQWDKHGTCSTTTYGGPEGPIDYIKTALFLNSKFEFWKVLRESELKVEPNTLYDIEELRSVLSKTYDIHPTFVCVDMTSVLEIRICFDAKRNKLNPNTMPCPEKIFKEEKKRCAQKVMFKEFPEYLLNPETAPRNNCPY</sequence>
<evidence type="ECO:0000313" key="6">
    <source>
        <dbReference type="Proteomes" id="UP000014680"/>
    </source>
</evidence>
<dbReference type="Pfam" id="PF00445">
    <property type="entry name" value="Ribonuclease_T2"/>
    <property type="match status" value="1"/>
</dbReference>
<dbReference type="GO" id="GO:0003723">
    <property type="term" value="F:RNA binding"/>
    <property type="evidence" value="ECO:0007669"/>
    <property type="project" value="InterPro"/>
</dbReference>
<feature type="compositionally biased region" description="Polar residues" evidence="3">
    <location>
        <begin position="34"/>
        <end position="55"/>
    </location>
</feature>
<evidence type="ECO:0000256" key="4">
    <source>
        <dbReference type="SAM" id="SignalP"/>
    </source>
</evidence>
<evidence type="ECO:0000256" key="1">
    <source>
        <dbReference type="ARBA" id="ARBA00007469"/>
    </source>
</evidence>
<dbReference type="RefSeq" id="XP_004259295.1">
    <property type="nucleotide sequence ID" value="XM_004259247.1"/>
</dbReference>
<dbReference type="InterPro" id="IPR001568">
    <property type="entry name" value="RNase_T2-like"/>
</dbReference>
<comment type="similarity">
    <text evidence="1 2">Belongs to the RNase T2 family.</text>
</comment>
<feature type="signal peptide" evidence="4">
    <location>
        <begin position="1"/>
        <end position="21"/>
    </location>
</feature>
<dbReference type="PANTHER" id="PTHR11240">
    <property type="entry name" value="RIBONUCLEASE T2"/>
    <property type="match status" value="1"/>
</dbReference>
<protein>
    <submittedName>
        <fullName evidence="5">Uncharacterized protein</fullName>
    </submittedName>
</protein>
<keyword evidence="6" id="KW-1185">Reference proteome</keyword>
<dbReference type="Proteomes" id="UP000014680">
    <property type="component" value="Unassembled WGS sequence"/>
</dbReference>
<dbReference type="KEGG" id="eiv:EIN_276130"/>
<evidence type="ECO:0000313" key="5">
    <source>
        <dbReference type="EMBL" id="ELP92524.1"/>
    </source>
</evidence>
<proteinExistence type="inferred from homology"/>
<name>A0A0A1UBE7_ENTIV</name>
<dbReference type="GO" id="GO:0006401">
    <property type="term" value="P:RNA catabolic process"/>
    <property type="evidence" value="ECO:0007669"/>
    <property type="project" value="TreeGrafter"/>
</dbReference>
<dbReference type="OrthoDB" id="435754at2759"/>
<reference evidence="5 6" key="1">
    <citation type="submission" date="2012-10" db="EMBL/GenBank/DDBJ databases">
        <authorList>
            <person name="Zafar N."/>
            <person name="Inman J."/>
            <person name="Hall N."/>
            <person name="Lorenzi H."/>
            <person name="Caler E."/>
        </authorList>
    </citation>
    <scope>NUCLEOTIDE SEQUENCE [LARGE SCALE GENOMIC DNA]</scope>
    <source>
        <strain evidence="5 6">IP1</strain>
    </source>
</reference>
<dbReference type="AlphaFoldDB" id="A0A0A1UBE7"/>
<dbReference type="InterPro" id="IPR033130">
    <property type="entry name" value="RNase_T2_His_AS_2"/>
</dbReference>